<sequence length="57" mass="5986">MKPFRSIDIYADRDLILITGGMFPSTQYMKPDFSFNQKAFGSALAVGAVGGGLAAAA</sequence>
<dbReference type="Proteomes" id="UP001238179">
    <property type="component" value="Chromosome"/>
</dbReference>
<organism evidence="1 2">
    <name type="scientific">Mesoterricola silvestris</name>
    <dbReference type="NCBI Taxonomy" id="2927979"/>
    <lineage>
        <taxon>Bacteria</taxon>
        <taxon>Pseudomonadati</taxon>
        <taxon>Acidobacteriota</taxon>
        <taxon>Holophagae</taxon>
        <taxon>Holophagales</taxon>
        <taxon>Holophagaceae</taxon>
        <taxon>Mesoterricola</taxon>
    </lineage>
</organism>
<keyword evidence="2" id="KW-1185">Reference proteome</keyword>
<evidence type="ECO:0000313" key="2">
    <source>
        <dbReference type="Proteomes" id="UP001238179"/>
    </source>
</evidence>
<dbReference type="AlphaFoldDB" id="A0AA48GPW7"/>
<dbReference type="RefSeq" id="WP_316412600.1">
    <property type="nucleotide sequence ID" value="NZ_AP027080.1"/>
</dbReference>
<evidence type="ECO:0000313" key="1">
    <source>
        <dbReference type="EMBL" id="BDU73934.1"/>
    </source>
</evidence>
<gene>
    <name evidence="1" type="ORF">METEAL_31080</name>
</gene>
<dbReference type="EMBL" id="AP027080">
    <property type="protein sequence ID" value="BDU73934.1"/>
    <property type="molecule type" value="Genomic_DNA"/>
</dbReference>
<accession>A0AA48GPW7</accession>
<name>A0AA48GPW7_9BACT</name>
<proteinExistence type="predicted"/>
<reference evidence="2" key="1">
    <citation type="journal article" date="2023" name="Int. J. Syst. Evol. Microbiol.">
        <title>Mesoterricola silvestris gen. nov., sp. nov., Mesoterricola sediminis sp. nov., Geothrix oryzae sp. nov., Geothrix edaphica sp. nov., Geothrix rubra sp. nov., and Geothrix limicola sp. nov., six novel members of Acidobacteriota isolated from soils.</title>
        <authorList>
            <person name="Itoh H."/>
            <person name="Sugisawa Y."/>
            <person name="Mise K."/>
            <person name="Xu Z."/>
            <person name="Kuniyasu M."/>
            <person name="Ushijima N."/>
            <person name="Kawano K."/>
            <person name="Kobayashi E."/>
            <person name="Shiratori Y."/>
            <person name="Masuda Y."/>
            <person name="Senoo K."/>
        </authorList>
    </citation>
    <scope>NUCLEOTIDE SEQUENCE [LARGE SCALE GENOMIC DNA]</scope>
    <source>
        <strain evidence="2">W79</strain>
    </source>
</reference>
<protein>
    <submittedName>
        <fullName evidence="1">Uncharacterized protein</fullName>
    </submittedName>
</protein>
<dbReference type="KEGG" id="msil:METEAL_31080"/>